<feature type="compositionally biased region" description="Polar residues" evidence="1">
    <location>
        <begin position="134"/>
        <end position="149"/>
    </location>
</feature>
<evidence type="ECO:0000256" key="1">
    <source>
        <dbReference type="SAM" id="MobiDB-lite"/>
    </source>
</evidence>
<protein>
    <recommendedName>
        <fullName evidence="3">GRF-like zinc ribbon domain-containing protein</fullName>
    </recommendedName>
</protein>
<comment type="caution">
    <text evidence="4">The sequence shown here is derived from an EMBL/GenBank/DDBJ whole genome shotgun (WGS) entry which is preliminary data.</text>
</comment>
<feature type="compositionally biased region" description="Basic and acidic residues" evidence="1">
    <location>
        <begin position="286"/>
        <end position="295"/>
    </location>
</feature>
<dbReference type="Pfam" id="PF23549">
    <property type="entry name" value="Zn_ribbon_GRF_2"/>
    <property type="match status" value="1"/>
</dbReference>
<feature type="compositionally biased region" description="Pro residues" evidence="1">
    <location>
        <begin position="274"/>
        <end position="283"/>
    </location>
</feature>
<keyword evidence="2" id="KW-0812">Transmembrane</keyword>
<feature type="transmembrane region" description="Helical" evidence="2">
    <location>
        <begin position="457"/>
        <end position="478"/>
    </location>
</feature>
<feature type="domain" description="GRF-like zinc ribbon" evidence="3">
    <location>
        <begin position="363"/>
        <end position="404"/>
    </location>
</feature>
<gene>
    <name evidence="4" type="ORF">QBC34DRAFT_381262</name>
</gene>
<reference evidence="4" key="1">
    <citation type="journal article" date="2023" name="Mol. Phylogenet. Evol.">
        <title>Genome-scale phylogeny and comparative genomics of the fungal order Sordariales.</title>
        <authorList>
            <person name="Hensen N."/>
            <person name="Bonometti L."/>
            <person name="Westerberg I."/>
            <person name="Brannstrom I.O."/>
            <person name="Guillou S."/>
            <person name="Cros-Aarteil S."/>
            <person name="Calhoun S."/>
            <person name="Haridas S."/>
            <person name="Kuo A."/>
            <person name="Mondo S."/>
            <person name="Pangilinan J."/>
            <person name="Riley R."/>
            <person name="LaButti K."/>
            <person name="Andreopoulos B."/>
            <person name="Lipzen A."/>
            <person name="Chen C."/>
            <person name="Yan M."/>
            <person name="Daum C."/>
            <person name="Ng V."/>
            <person name="Clum A."/>
            <person name="Steindorff A."/>
            <person name="Ohm R.A."/>
            <person name="Martin F."/>
            <person name="Silar P."/>
            <person name="Natvig D.O."/>
            <person name="Lalanne C."/>
            <person name="Gautier V."/>
            <person name="Ament-Velasquez S.L."/>
            <person name="Kruys A."/>
            <person name="Hutchinson M.I."/>
            <person name="Powell A.J."/>
            <person name="Barry K."/>
            <person name="Miller A.N."/>
            <person name="Grigoriev I.V."/>
            <person name="Debuchy R."/>
            <person name="Gladieux P."/>
            <person name="Hiltunen Thoren M."/>
            <person name="Johannesson H."/>
        </authorList>
    </citation>
    <scope>NUCLEOTIDE SEQUENCE</scope>
    <source>
        <strain evidence="4">PSN243</strain>
    </source>
</reference>
<reference evidence="4" key="2">
    <citation type="submission" date="2023-05" db="EMBL/GenBank/DDBJ databases">
        <authorList>
            <consortium name="Lawrence Berkeley National Laboratory"/>
            <person name="Steindorff A."/>
            <person name="Hensen N."/>
            <person name="Bonometti L."/>
            <person name="Westerberg I."/>
            <person name="Brannstrom I.O."/>
            <person name="Guillou S."/>
            <person name="Cros-Aarteil S."/>
            <person name="Calhoun S."/>
            <person name="Haridas S."/>
            <person name="Kuo A."/>
            <person name="Mondo S."/>
            <person name="Pangilinan J."/>
            <person name="Riley R."/>
            <person name="Labutti K."/>
            <person name="Andreopoulos B."/>
            <person name="Lipzen A."/>
            <person name="Chen C."/>
            <person name="Yanf M."/>
            <person name="Daum C."/>
            <person name="Ng V."/>
            <person name="Clum A."/>
            <person name="Ohm R."/>
            <person name="Martin F."/>
            <person name="Silar P."/>
            <person name="Natvig D."/>
            <person name="Lalanne C."/>
            <person name="Gautier V."/>
            <person name="Ament-Velasquez S.L."/>
            <person name="Kruys A."/>
            <person name="Hutchinson M.I."/>
            <person name="Powell A.J."/>
            <person name="Barry K."/>
            <person name="Miller A.N."/>
            <person name="Grigoriev I.V."/>
            <person name="Debuchy R."/>
            <person name="Gladieux P."/>
            <person name="Thoren M.H."/>
            <person name="Johannesson H."/>
        </authorList>
    </citation>
    <scope>NUCLEOTIDE SEQUENCE</scope>
    <source>
        <strain evidence="4">PSN243</strain>
    </source>
</reference>
<feature type="compositionally biased region" description="Low complexity" evidence="1">
    <location>
        <begin position="419"/>
        <end position="437"/>
    </location>
</feature>
<evidence type="ECO:0000313" key="4">
    <source>
        <dbReference type="EMBL" id="KAK4448355.1"/>
    </source>
</evidence>
<keyword evidence="2" id="KW-1133">Transmembrane helix</keyword>
<dbReference type="AlphaFoldDB" id="A0AAV9GLQ1"/>
<accession>A0AAV9GLQ1</accession>
<dbReference type="InterPro" id="IPR056444">
    <property type="entry name" value="Zn_ribbon_GRF_2"/>
</dbReference>
<sequence>MPRRRNIKGLPSPRKTPVKRRLSTFVPSSARKGASVDASEDELAPDNLVHNTPSSTQKRPSGTLKFIFRTTESRAGSVSQSSSTPLSEESSSDEFNDFVLSADISRASSIAPIRRTPKRLMARNAIPQDAWSPTAGSPTKRQRRTASSTPHPPQTPSGIRNFDAGSGASTPRTMIFSPAVVNLVQRSVSPSPVIRRYRSLTPQAPQYLKDLESEDEEDTDARRSSQSNDDVDPLDEWIVLPLSDKQRGKLPDTSPQSPIFRREPDSEGPVSVPSSPPPSPPPATHIDSDRPEYSHRNSLSPPRSLCFNPFDEDSDHPQTPPPTPPRSQFIIPQKPSPKPISLSAIWTLPPLPNGDPSLPYHGPACPSCKKASTRRQVIHSNVPNGTRPYYKCLRCQKFITFADKAGIDAENPSFLDSITTSLPQTPTPSTSPTTTKTPRPRPTIIDDDGPSPLPMNVIAAIVIGSITLIIGVFVVGMVTRGWGQYKRIEPADGQGDREHHGGRHGGWYKLSLFGSRSVRPGSREG</sequence>
<keyword evidence="2" id="KW-0472">Membrane</keyword>
<feature type="region of interest" description="Disordered" evidence="1">
    <location>
        <begin position="205"/>
        <end position="335"/>
    </location>
</feature>
<evidence type="ECO:0000259" key="3">
    <source>
        <dbReference type="Pfam" id="PF23549"/>
    </source>
</evidence>
<proteinExistence type="predicted"/>
<feature type="region of interest" description="Disordered" evidence="1">
    <location>
        <begin position="122"/>
        <end position="170"/>
    </location>
</feature>
<feature type="compositionally biased region" description="Polar residues" evidence="1">
    <location>
        <begin position="49"/>
        <end position="60"/>
    </location>
</feature>
<feature type="region of interest" description="Disordered" evidence="1">
    <location>
        <begin position="1"/>
        <end position="94"/>
    </location>
</feature>
<name>A0AAV9GLQ1_9PEZI</name>
<evidence type="ECO:0000256" key="2">
    <source>
        <dbReference type="SAM" id="Phobius"/>
    </source>
</evidence>
<organism evidence="4 5">
    <name type="scientific">Podospora aff. communis PSN243</name>
    <dbReference type="NCBI Taxonomy" id="3040156"/>
    <lineage>
        <taxon>Eukaryota</taxon>
        <taxon>Fungi</taxon>
        <taxon>Dikarya</taxon>
        <taxon>Ascomycota</taxon>
        <taxon>Pezizomycotina</taxon>
        <taxon>Sordariomycetes</taxon>
        <taxon>Sordariomycetidae</taxon>
        <taxon>Sordariales</taxon>
        <taxon>Podosporaceae</taxon>
        <taxon>Podospora</taxon>
    </lineage>
</organism>
<dbReference type="EMBL" id="MU865943">
    <property type="protein sequence ID" value="KAK4448355.1"/>
    <property type="molecule type" value="Genomic_DNA"/>
</dbReference>
<feature type="compositionally biased region" description="Low complexity" evidence="1">
    <location>
        <begin position="77"/>
        <end position="89"/>
    </location>
</feature>
<feature type="region of interest" description="Disordered" evidence="1">
    <location>
        <begin position="416"/>
        <end position="449"/>
    </location>
</feature>
<dbReference type="Proteomes" id="UP001321760">
    <property type="component" value="Unassembled WGS sequence"/>
</dbReference>
<keyword evidence="5" id="KW-1185">Reference proteome</keyword>
<evidence type="ECO:0000313" key="5">
    <source>
        <dbReference type="Proteomes" id="UP001321760"/>
    </source>
</evidence>